<gene>
    <name evidence="1" type="ORF">C7450_101633</name>
</gene>
<evidence type="ECO:0000313" key="1">
    <source>
        <dbReference type="EMBL" id="PXW64873.1"/>
    </source>
</evidence>
<dbReference type="EMBL" id="QJJK01000001">
    <property type="protein sequence ID" value="PXW64873.1"/>
    <property type="molecule type" value="Genomic_DNA"/>
</dbReference>
<evidence type="ECO:0000313" key="2">
    <source>
        <dbReference type="Proteomes" id="UP000248021"/>
    </source>
</evidence>
<comment type="caution">
    <text evidence="1">The sequence shown here is derived from an EMBL/GenBank/DDBJ whole genome shotgun (WGS) entry which is preliminary data.</text>
</comment>
<dbReference type="AlphaFoldDB" id="A0A2V3UIL0"/>
<keyword evidence="2" id="KW-1185">Reference proteome</keyword>
<sequence>MDIDTEMVLDLDALMGDMEACLQSPECTDNGPTETQT</sequence>
<proteinExistence type="predicted"/>
<reference evidence="1 2" key="1">
    <citation type="submission" date="2018-05" db="EMBL/GenBank/DDBJ databases">
        <title>Genomic Encyclopedia of Type Strains, Phase IV (KMG-IV): sequencing the most valuable type-strain genomes for metagenomic binning, comparative biology and taxonomic classification.</title>
        <authorList>
            <person name="Goeker M."/>
        </authorList>
    </citation>
    <scope>NUCLEOTIDE SEQUENCE [LARGE SCALE GENOMIC DNA]</scope>
    <source>
        <strain evidence="1 2">DSM 6462</strain>
    </source>
</reference>
<dbReference type="Proteomes" id="UP000248021">
    <property type="component" value="Unassembled WGS sequence"/>
</dbReference>
<accession>A0A2V3UIL0</accession>
<organism evidence="1 2">
    <name type="scientific">Chelatococcus asaccharovorans</name>
    <dbReference type="NCBI Taxonomy" id="28210"/>
    <lineage>
        <taxon>Bacteria</taxon>
        <taxon>Pseudomonadati</taxon>
        <taxon>Pseudomonadota</taxon>
        <taxon>Alphaproteobacteria</taxon>
        <taxon>Hyphomicrobiales</taxon>
        <taxon>Chelatococcaceae</taxon>
        <taxon>Chelatococcus</taxon>
    </lineage>
</organism>
<name>A0A2V3UIL0_9HYPH</name>
<protein>
    <submittedName>
        <fullName evidence="1">Uncharacterized protein</fullName>
    </submittedName>
</protein>